<sequence>MNYAYRRFAGCRAGWWARHAAGGYWTFDQDSDRLKWRRMPNPAVAEWKRAATAMADWHADRPEHSIKRARFGPVIFTGFSARRANEFPAHARDPTLEMANMKLSGISKNRMKMGYPGRWK</sequence>
<comment type="caution">
    <text evidence="1">The sequence shown here is derived from an EMBL/GenBank/DDBJ whole genome shotgun (WGS) entry which is preliminary data.</text>
</comment>
<reference evidence="1 2" key="1">
    <citation type="submission" date="2019-09" db="EMBL/GenBank/DDBJ databases">
        <title>Draft genome sequences of 48 bacterial type strains from the CCUG.</title>
        <authorList>
            <person name="Tunovic T."/>
            <person name="Pineiro-Iglesias B."/>
            <person name="Unosson C."/>
            <person name="Inganas E."/>
            <person name="Ohlen M."/>
            <person name="Cardew S."/>
            <person name="Jensie-Markopoulos S."/>
            <person name="Salva-Serra F."/>
            <person name="Jaen-Luchoro D."/>
            <person name="Karlsson R."/>
            <person name="Svensson-Stadler L."/>
            <person name="Chun J."/>
            <person name="Moore E."/>
        </authorList>
    </citation>
    <scope>NUCLEOTIDE SEQUENCE [LARGE SCALE GENOMIC DNA]</scope>
    <source>
        <strain evidence="1 2">CCUG 65686</strain>
    </source>
</reference>
<dbReference type="EMBL" id="VZOK01000002">
    <property type="protein sequence ID" value="KAB0641178.1"/>
    <property type="molecule type" value="Genomic_DNA"/>
</dbReference>
<dbReference type="AlphaFoldDB" id="A0A6L3N431"/>
<dbReference type="Proteomes" id="UP000473470">
    <property type="component" value="Unassembled WGS sequence"/>
</dbReference>
<dbReference type="RefSeq" id="WP_150998204.1">
    <property type="nucleotide sequence ID" value="NZ_CABVPM010000003.1"/>
</dbReference>
<name>A0A6L3N431_9BURK</name>
<evidence type="ECO:0000313" key="1">
    <source>
        <dbReference type="EMBL" id="KAB0641178.1"/>
    </source>
</evidence>
<protein>
    <submittedName>
        <fullName evidence="1">Uncharacterized protein</fullName>
    </submittedName>
</protein>
<organism evidence="1 2">
    <name type="scientific">Burkholderia stagnalis</name>
    <dbReference type="NCBI Taxonomy" id="1503054"/>
    <lineage>
        <taxon>Bacteria</taxon>
        <taxon>Pseudomonadati</taxon>
        <taxon>Pseudomonadota</taxon>
        <taxon>Betaproteobacteria</taxon>
        <taxon>Burkholderiales</taxon>
        <taxon>Burkholderiaceae</taxon>
        <taxon>Burkholderia</taxon>
        <taxon>Burkholderia cepacia complex</taxon>
    </lineage>
</organism>
<evidence type="ECO:0000313" key="2">
    <source>
        <dbReference type="Proteomes" id="UP000473470"/>
    </source>
</evidence>
<proteinExistence type="predicted"/>
<gene>
    <name evidence="1" type="ORF">F7R25_01275</name>
</gene>
<accession>A0A6L3N431</accession>